<dbReference type="AlphaFoldDB" id="A0A9W4SXH1"/>
<evidence type="ECO:0000313" key="1">
    <source>
        <dbReference type="EMBL" id="CAI2184985.1"/>
    </source>
</evidence>
<reference evidence="1" key="1">
    <citation type="submission" date="2022-08" db="EMBL/GenBank/DDBJ databases">
        <authorList>
            <person name="Kallberg Y."/>
            <person name="Tangrot J."/>
            <person name="Rosling A."/>
        </authorList>
    </citation>
    <scope>NUCLEOTIDE SEQUENCE</scope>
    <source>
        <strain evidence="1">Wild A</strain>
    </source>
</reference>
<gene>
    <name evidence="1" type="ORF">FWILDA_LOCUS11851</name>
</gene>
<protein>
    <submittedName>
        <fullName evidence="1">450_t:CDS:1</fullName>
    </submittedName>
</protein>
<dbReference type="EMBL" id="CAMKVN010003545">
    <property type="protein sequence ID" value="CAI2184985.1"/>
    <property type="molecule type" value="Genomic_DNA"/>
</dbReference>
<dbReference type="OrthoDB" id="2435398at2759"/>
<sequence length="334" mass="38734">MTSSSLSVDISSLSYMDDVNWIASSKEDLEFILDIADEYYSLIRLKFGLFHIPIIPVLGSVRFLDILINIFNSSSFVKKQTKDTISSFITTLKSKLLTDKQLIYFFNTVLMLTLEYSLQIIPLSFNECNTLSAPIQRLLKSNSKFASSAPDCLFKENNFYNLHDLWNQLMQEFSTAFLIRLFRLQLNNRLHVSPLVKWDLPFNNKSFNNFIGAIFSFLKQNGLEISFNIHKYLKNEIKGGLISLDSILPQAILVKHQYIINKFSLLFLDQFLDNKGSSFINWKELVNRSCYKNNFFKKNNVSNFYKLVSSLVLKSDSSRLVSQNYRLARTNIFL</sequence>
<dbReference type="Proteomes" id="UP001153678">
    <property type="component" value="Unassembled WGS sequence"/>
</dbReference>
<proteinExistence type="predicted"/>
<name>A0A9W4SXH1_9GLOM</name>
<accession>A0A9W4SXH1</accession>
<organism evidence="1 2">
    <name type="scientific">Funneliformis geosporum</name>
    <dbReference type="NCBI Taxonomy" id="1117311"/>
    <lineage>
        <taxon>Eukaryota</taxon>
        <taxon>Fungi</taxon>
        <taxon>Fungi incertae sedis</taxon>
        <taxon>Mucoromycota</taxon>
        <taxon>Glomeromycotina</taxon>
        <taxon>Glomeromycetes</taxon>
        <taxon>Glomerales</taxon>
        <taxon>Glomeraceae</taxon>
        <taxon>Funneliformis</taxon>
    </lineage>
</organism>
<keyword evidence="2" id="KW-1185">Reference proteome</keyword>
<comment type="caution">
    <text evidence="1">The sequence shown here is derived from an EMBL/GenBank/DDBJ whole genome shotgun (WGS) entry which is preliminary data.</text>
</comment>
<evidence type="ECO:0000313" key="2">
    <source>
        <dbReference type="Proteomes" id="UP001153678"/>
    </source>
</evidence>